<gene>
    <name evidence="1" type="ORF">ASJ80_01605</name>
</gene>
<name>A0A2A2H2S2_METBR</name>
<dbReference type="OrthoDB" id="374422at2157"/>
<evidence type="ECO:0000313" key="1">
    <source>
        <dbReference type="EMBL" id="PAV03688.1"/>
    </source>
</evidence>
<reference evidence="1 2" key="1">
    <citation type="journal article" date="2017" name="BMC Genomics">
        <title>Genomic analysis of methanogenic archaea reveals a shift towards energy conservation.</title>
        <authorList>
            <person name="Gilmore S.P."/>
            <person name="Henske J.K."/>
            <person name="Sexton J.A."/>
            <person name="Solomon K.V."/>
            <person name="Seppala S."/>
            <person name="Yoo J.I."/>
            <person name="Huyett L.M."/>
            <person name="Pressman A."/>
            <person name="Cogan J.Z."/>
            <person name="Kivenson V."/>
            <person name="Peng X."/>
            <person name="Tan Y."/>
            <person name="Valentine D.L."/>
            <person name="O'Malley M.A."/>
        </authorList>
    </citation>
    <scope>NUCLEOTIDE SEQUENCE [LARGE SCALE GENOMIC DNA]</scope>
    <source>
        <strain evidence="1 2">M.o.H.</strain>
    </source>
</reference>
<protein>
    <submittedName>
        <fullName evidence="1">Uncharacterized protein</fullName>
    </submittedName>
</protein>
<keyword evidence="2" id="KW-1185">Reference proteome</keyword>
<comment type="caution">
    <text evidence="1">The sequence shown here is derived from an EMBL/GenBank/DDBJ whole genome shotgun (WGS) entry which is preliminary data.</text>
</comment>
<dbReference type="EMBL" id="LMVM01000037">
    <property type="protein sequence ID" value="PAV03688.1"/>
    <property type="molecule type" value="Genomic_DNA"/>
</dbReference>
<evidence type="ECO:0000313" key="2">
    <source>
        <dbReference type="Proteomes" id="UP000217784"/>
    </source>
</evidence>
<dbReference type="AlphaFoldDB" id="A0A2A2H2S2"/>
<proteinExistence type="predicted"/>
<accession>A0A2A2H2S2</accession>
<organism evidence="1 2">
    <name type="scientific">Methanobacterium bryantii</name>
    <dbReference type="NCBI Taxonomy" id="2161"/>
    <lineage>
        <taxon>Archaea</taxon>
        <taxon>Methanobacteriati</taxon>
        <taxon>Methanobacteriota</taxon>
        <taxon>Methanomada group</taxon>
        <taxon>Methanobacteria</taxon>
        <taxon>Methanobacteriales</taxon>
        <taxon>Methanobacteriaceae</taxon>
        <taxon>Methanobacterium</taxon>
    </lineage>
</organism>
<sequence length="87" mass="10813">MEYYENEEFWFLLFKLRLLANKDKRLKPKRADGFRRSFEDINRIKEDARKFRDNDKYLEIIIMADELEEALKAEIKQKNYQIDDFKD</sequence>
<dbReference type="RefSeq" id="WP_069583178.1">
    <property type="nucleotide sequence ID" value="NZ_LMVM01000037.1"/>
</dbReference>
<dbReference type="Proteomes" id="UP000217784">
    <property type="component" value="Unassembled WGS sequence"/>
</dbReference>